<dbReference type="InterPro" id="IPR008972">
    <property type="entry name" value="Cupredoxin"/>
</dbReference>
<dbReference type="PANTHER" id="PTHR34883:SF15">
    <property type="entry name" value="EXTRACELLULAR SERINE-RICH PROTEIN"/>
    <property type="match status" value="1"/>
</dbReference>
<organism evidence="6 7">
    <name type="scientific">Hermanssonia centrifuga</name>
    <dbReference type="NCBI Taxonomy" id="98765"/>
    <lineage>
        <taxon>Eukaryota</taxon>
        <taxon>Fungi</taxon>
        <taxon>Dikarya</taxon>
        <taxon>Basidiomycota</taxon>
        <taxon>Agaricomycotina</taxon>
        <taxon>Agaricomycetes</taxon>
        <taxon>Polyporales</taxon>
        <taxon>Meruliaceae</taxon>
        <taxon>Hermanssonia</taxon>
    </lineage>
</organism>
<keyword evidence="7" id="KW-1185">Reference proteome</keyword>
<dbReference type="InterPro" id="IPR052953">
    <property type="entry name" value="Ser-rich/MCO-related"/>
</dbReference>
<feature type="signal peptide" evidence="4">
    <location>
        <begin position="1"/>
        <end position="17"/>
    </location>
</feature>
<evidence type="ECO:0000259" key="5">
    <source>
        <dbReference type="Pfam" id="PF00127"/>
    </source>
</evidence>
<keyword evidence="4" id="KW-0732">Signal</keyword>
<name>A0A4S4K9V8_9APHY</name>
<dbReference type="InterPro" id="IPR000923">
    <property type="entry name" value="BlueCu_1"/>
</dbReference>
<protein>
    <recommendedName>
        <fullName evidence="5">Blue (type 1) copper domain-containing protein</fullName>
    </recommendedName>
</protein>
<evidence type="ECO:0000256" key="4">
    <source>
        <dbReference type="SAM" id="SignalP"/>
    </source>
</evidence>
<dbReference type="GO" id="GO:0005507">
    <property type="term" value="F:copper ion binding"/>
    <property type="evidence" value="ECO:0007669"/>
    <property type="project" value="InterPro"/>
</dbReference>
<feature type="chain" id="PRO_5020860673" description="Blue (type 1) copper domain-containing protein" evidence="4">
    <location>
        <begin position="18"/>
        <end position="229"/>
    </location>
</feature>
<dbReference type="AlphaFoldDB" id="A0A4S4K9V8"/>
<feature type="domain" description="Blue (type 1) copper" evidence="5">
    <location>
        <begin position="48"/>
        <end position="142"/>
    </location>
</feature>
<dbReference type="Gene3D" id="2.60.40.420">
    <property type="entry name" value="Cupredoxins - blue copper proteins"/>
    <property type="match status" value="1"/>
</dbReference>
<accession>A0A4S4K9V8</accession>
<evidence type="ECO:0000313" key="6">
    <source>
        <dbReference type="EMBL" id="THG94731.1"/>
    </source>
</evidence>
<dbReference type="SUPFAM" id="SSF49503">
    <property type="entry name" value="Cupredoxins"/>
    <property type="match status" value="1"/>
</dbReference>
<evidence type="ECO:0000313" key="7">
    <source>
        <dbReference type="Proteomes" id="UP000309038"/>
    </source>
</evidence>
<dbReference type="Proteomes" id="UP000309038">
    <property type="component" value="Unassembled WGS sequence"/>
</dbReference>
<dbReference type="EMBL" id="SGPJ01000405">
    <property type="protein sequence ID" value="THG94731.1"/>
    <property type="molecule type" value="Genomic_DNA"/>
</dbReference>
<reference evidence="6 7" key="1">
    <citation type="submission" date="2019-02" db="EMBL/GenBank/DDBJ databases">
        <title>Genome sequencing of the rare red list fungi Phlebia centrifuga.</title>
        <authorList>
            <person name="Buettner E."/>
            <person name="Kellner H."/>
        </authorList>
    </citation>
    <scope>NUCLEOTIDE SEQUENCE [LARGE SCALE GENOMIC DNA]</scope>
    <source>
        <strain evidence="6 7">DSM 108282</strain>
    </source>
</reference>
<evidence type="ECO:0000256" key="1">
    <source>
        <dbReference type="ARBA" id="ARBA00022723"/>
    </source>
</evidence>
<evidence type="ECO:0000256" key="3">
    <source>
        <dbReference type="SAM" id="MobiDB-lite"/>
    </source>
</evidence>
<feature type="compositionally biased region" description="Low complexity" evidence="3">
    <location>
        <begin position="181"/>
        <end position="193"/>
    </location>
</feature>
<keyword evidence="2" id="KW-0186">Copper</keyword>
<dbReference type="Pfam" id="PF00127">
    <property type="entry name" value="Copper-bind"/>
    <property type="match status" value="1"/>
</dbReference>
<evidence type="ECO:0000256" key="2">
    <source>
        <dbReference type="ARBA" id="ARBA00023008"/>
    </source>
</evidence>
<keyword evidence="1" id="KW-0479">Metal-binding</keyword>
<sequence>MMFKALLAFSLLPLAFSSPQDYGGPVAAPPPATTSSAAASPSSSDIVVQVGSGSTGIAFNPSDIQAPVGHTVTFSFQAIQLLSRRFADPCTPISQTQNGTTGFDSGLTQGTTFTVNITDASTPVYFFCKFPTHCGLGMVGSINAPSSGNGSFASYQSAAMAIGSNEKTIPDSGPQTGGVGAVATAGPQTGTPTDAGSAPANTGSSGAAQLSINGVMALLSLGAVVAFTL</sequence>
<dbReference type="PANTHER" id="PTHR34883">
    <property type="entry name" value="SERINE-RICH PROTEIN, PUTATIVE-RELATED-RELATED"/>
    <property type="match status" value="1"/>
</dbReference>
<proteinExistence type="predicted"/>
<feature type="region of interest" description="Disordered" evidence="3">
    <location>
        <begin position="171"/>
        <end position="203"/>
    </location>
</feature>
<dbReference type="GO" id="GO:0009055">
    <property type="term" value="F:electron transfer activity"/>
    <property type="evidence" value="ECO:0007669"/>
    <property type="project" value="InterPro"/>
</dbReference>
<gene>
    <name evidence="6" type="ORF">EW026_g6797</name>
</gene>
<comment type="caution">
    <text evidence="6">The sequence shown here is derived from an EMBL/GenBank/DDBJ whole genome shotgun (WGS) entry which is preliminary data.</text>
</comment>